<evidence type="ECO:0000313" key="3">
    <source>
        <dbReference type="Proteomes" id="UP000182836"/>
    </source>
</evidence>
<dbReference type="PROSITE" id="PS51085">
    <property type="entry name" value="2FE2S_FER_2"/>
    <property type="match status" value="1"/>
</dbReference>
<dbReference type="GeneID" id="42309670"/>
<protein>
    <submittedName>
        <fullName evidence="2">CDP-4-dehydro-6-deoxyglucose reductase</fullName>
    </submittedName>
</protein>
<dbReference type="Gene3D" id="3.10.20.30">
    <property type="match status" value="1"/>
</dbReference>
<proteinExistence type="predicted"/>
<gene>
    <name evidence="2" type="ORF">SAMN04487909_111150</name>
</gene>
<organism evidence="2 3">
    <name type="scientific">Aneurinibacillus migulanus</name>
    <name type="common">Bacillus migulanus</name>
    <dbReference type="NCBI Taxonomy" id="47500"/>
    <lineage>
        <taxon>Bacteria</taxon>
        <taxon>Bacillati</taxon>
        <taxon>Bacillota</taxon>
        <taxon>Bacilli</taxon>
        <taxon>Bacillales</taxon>
        <taxon>Paenibacillaceae</taxon>
        <taxon>Aneurinibacillus group</taxon>
        <taxon>Aneurinibacillus</taxon>
    </lineage>
</organism>
<evidence type="ECO:0000259" key="1">
    <source>
        <dbReference type="PROSITE" id="PS51085"/>
    </source>
</evidence>
<dbReference type="EMBL" id="FNED01000011">
    <property type="protein sequence ID" value="SDJ08534.1"/>
    <property type="molecule type" value="Genomic_DNA"/>
</dbReference>
<dbReference type="CDD" id="cd00207">
    <property type="entry name" value="fer2"/>
    <property type="match status" value="1"/>
</dbReference>
<dbReference type="AlphaFoldDB" id="A0A1G8QUW8"/>
<dbReference type="OrthoDB" id="573132at2"/>
<dbReference type="InterPro" id="IPR001041">
    <property type="entry name" value="2Fe-2S_ferredoxin-type"/>
</dbReference>
<sequence>MFTVNVMGQIYICHPEENLLEAARKSHIPLPVGCCNGGCGMCRIKVVKGTFTLGICSKAVLSDRDREANYTLACKTYPSSNMEVTLESI</sequence>
<dbReference type="SUPFAM" id="SSF54292">
    <property type="entry name" value="2Fe-2S ferredoxin-like"/>
    <property type="match status" value="1"/>
</dbReference>
<dbReference type="InterPro" id="IPR012675">
    <property type="entry name" value="Beta-grasp_dom_sf"/>
</dbReference>
<accession>A0A1G8QUW8</accession>
<reference evidence="2 3" key="1">
    <citation type="submission" date="2016-10" db="EMBL/GenBank/DDBJ databases">
        <authorList>
            <person name="de Groot N.N."/>
        </authorList>
    </citation>
    <scope>NUCLEOTIDE SEQUENCE [LARGE SCALE GENOMIC DNA]</scope>
    <source>
        <strain evidence="2 3">DSM 2895</strain>
    </source>
</reference>
<dbReference type="RefSeq" id="WP_080787777.1">
    <property type="nucleotide sequence ID" value="NZ_BJOA01000206.1"/>
</dbReference>
<dbReference type="Pfam" id="PF00111">
    <property type="entry name" value="Fer2"/>
    <property type="match status" value="1"/>
</dbReference>
<dbReference type="InterPro" id="IPR036010">
    <property type="entry name" value="2Fe-2S_ferredoxin-like_sf"/>
</dbReference>
<feature type="domain" description="2Fe-2S ferredoxin-type" evidence="1">
    <location>
        <begin position="1"/>
        <end position="89"/>
    </location>
</feature>
<evidence type="ECO:0000313" key="2">
    <source>
        <dbReference type="EMBL" id="SDJ08534.1"/>
    </source>
</evidence>
<dbReference type="Proteomes" id="UP000182836">
    <property type="component" value="Unassembled WGS sequence"/>
</dbReference>
<name>A0A1G8QUW8_ANEMI</name>
<dbReference type="GO" id="GO:0051536">
    <property type="term" value="F:iron-sulfur cluster binding"/>
    <property type="evidence" value="ECO:0007669"/>
    <property type="project" value="InterPro"/>
</dbReference>